<gene>
    <name evidence="1" type="ordered locus">PUV_10020</name>
</gene>
<evidence type="ECO:0000313" key="1">
    <source>
        <dbReference type="EMBL" id="CCB85952.1"/>
    </source>
</evidence>
<reference key="1">
    <citation type="journal article" date="2011" name="Mol. Biol. Evol.">
        <title>Unity in variety -- the pan-genome of the Chlamydiae.</title>
        <authorList>
            <person name="Collingro A."/>
            <person name="Tischler P."/>
            <person name="Weinmaier T."/>
            <person name="Penz T."/>
            <person name="Heinz E."/>
            <person name="Brunham R.C."/>
            <person name="Read T.D."/>
            <person name="Bavoil P.M."/>
            <person name="Sachse K."/>
            <person name="Kahane S."/>
            <person name="Friedman M.G."/>
            <person name="Rattei T."/>
            <person name="Myers G.S.A."/>
            <person name="Horn M."/>
        </authorList>
    </citation>
    <scope>NUCLEOTIDE SEQUENCE</scope>
    <source>
        <strain>UV7</strain>
    </source>
</reference>
<accession>F8KYJ8</accession>
<dbReference type="AlphaFoldDB" id="F8KYJ8"/>
<dbReference type="KEGG" id="puv:PUV_10020"/>
<name>F8KYJ8_PARAV</name>
<organism evidence="1 2">
    <name type="scientific">Parachlamydia acanthamoebae (strain UV7)</name>
    <dbReference type="NCBI Taxonomy" id="765952"/>
    <lineage>
        <taxon>Bacteria</taxon>
        <taxon>Pseudomonadati</taxon>
        <taxon>Chlamydiota</taxon>
        <taxon>Chlamydiia</taxon>
        <taxon>Parachlamydiales</taxon>
        <taxon>Parachlamydiaceae</taxon>
        <taxon>Parachlamydia</taxon>
    </lineage>
</organism>
<sequence>MSYYLNEKCVTNTSCFFFQTDIPLKFFKKFKDTNESFSYICNTSSKHDRSIDYILIRPIFSYL</sequence>
<protein>
    <submittedName>
        <fullName evidence="1">Uncharacterized protein</fullName>
    </submittedName>
</protein>
<dbReference type="STRING" id="765952.PUV_10020"/>
<dbReference type="HOGENOM" id="CLU_2881779_0_0_0"/>
<keyword evidence="2" id="KW-1185">Reference proteome</keyword>
<dbReference type="EMBL" id="FR872580">
    <property type="protein sequence ID" value="CCB85952.1"/>
    <property type="molecule type" value="Genomic_DNA"/>
</dbReference>
<proteinExistence type="predicted"/>
<reference evidence="1 2" key="2">
    <citation type="journal article" date="2011" name="Mol. Biol. Evol.">
        <title>Unity in variety--the pan-genome of the Chlamydiae.</title>
        <authorList>
            <person name="Collingro A."/>
            <person name="Tischler P."/>
            <person name="Weinmaier T."/>
            <person name="Penz T."/>
            <person name="Heinz E."/>
            <person name="Brunham R.C."/>
            <person name="Read T.D."/>
            <person name="Bavoil P.M."/>
            <person name="Sachse K."/>
            <person name="Kahane S."/>
            <person name="Friedman M.G."/>
            <person name="Rattei T."/>
            <person name="Myers G.S."/>
            <person name="Horn M."/>
        </authorList>
    </citation>
    <scope>NUCLEOTIDE SEQUENCE [LARGE SCALE GENOMIC DNA]</scope>
    <source>
        <strain evidence="2">UV7</strain>
    </source>
</reference>
<evidence type="ECO:0000313" key="2">
    <source>
        <dbReference type="Proteomes" id="UP000000495"/>
    </source>
</evidence>
<dbReference type="Proteomes" id="UP000000495">
    <property type="component" value="Chromosome"/>
</dbReference>